<reference evidence="3" key="1">
    <citation type="submission" date="2020-08" db="EMBL/GenBank/DDBJ databases">
        <title>Hyunsoonleella sp. strain SJ7 genome sequencing and assembly.</title>
        <authorList>
            <person name="Kim I."/>
        </authorList>
    </citation>
    <scope>NUCLEOTIDE SEQUENCE</scope>
    <source>
        <strain evidence="3">SJ7</strain>
    </source>
</reference>
<keyword evidence="1" id="KW-0732">Signal</keyword>
<proteinExistence type="predicted"/>
<dbReference type="AlphaFoldDB" id="A0A923HAG8"/>
<gene>
    <name evidence="3" type="ORF">H7U19_15510</name>
</gene>
<dbReference type="Proteomes" id="UP000656244">
    <property type="component" value="Unassembled WGS sequence"/>
</dbReference>
<feature type="chain" id="PRO_5037057415" evidence="1">
    <location>
        <begin position="20"/>
        <end position="145"/>
    </location>
</feature>
<dbReference type="Pfam" id="PF13648">
    <property type="entry name" value="Lipocalin_4"/>
    <property type="match status" value="1"/>
</dbReference>
<feature type="signal peptide" evidence="1">
    <location>
        <begin position="1"/>
        <end position="19"/>
    </location>
</feature>
<evidence type="ECO:0000259" key="2">
    <source>
        <dbReference type="Pfam" id="PF13648"/>
    </source>
</evidence>
<dbReference type="EMBL" id="JACNMF010000006">
    <property type="protein sequence ID" value="MBC3759820.1"/>
    <property type="molecule type" value="Genomic_DNA"/>
</dbReference>
<comment type="caution">
    <text evidence="3">The sequence shown here is derived from an EMBL/GenBank/DDBJ whole genome shotgun (WGS) entry which is preliminary data.</text>
</comment>
<protein>
    <submittedName>
        <fullName evidence="3">Lipocalin family protein</fullName>
    </submittedName>
</protein>
<name>A0A923HAG8_9FLAO</name>
<evidence type="ECO:0000256" key="1">
    <source>
        <dbReference type="SAM" id="SignalP"/>
    </source>
</evidence>
<keyword evidence="4" id="KW-1185">Reference proteome</keyword>
<evidence type="ECO:0000313" key="3">
    <source>
        <dbReference type="EMBL" id="MBC3759820.1"/>
    </source>
</evidence>
<dbReference type="PROSITE" id="PS51257">
    <property type="entry name" value="PROKAR_LIPOPROTEIN"/>
    <property type="match status" value="1"/>
</dbReference>
<dbReference type="InterPro" id="IPR024311">
    <property type="entry name" value="Lipocalin-like"/>
</dbReference>
<feature type="domain" description="Lipocalin-like" evidence="2">
    <location>
        <begin position="36"/>
        <end position="128"/>
    </location>
</feature>
<dbReference type="RefSeq" id="WP_186563790.1">
    <property type="nucleotide sequence ID" value="NZ_JACNMF010000006.1"/>
</dbReference>
<accession>A0A923HAG8</accession>
<organism evidence="3 4">
    <name type="scientific">Hyunsoonleella aquatilis</name>
    <dbReference type="NCBI Taxonomy" id="2762758"/>
    <lineage>
        <taxon>Bacteria</taxon>
        <taxon>Pseudomonadati</taxon>
        <taxon>Bacteroidota</taxon>
        <taxon>Flavobacteriia</taxon>
        <taxon>Flavobacteriales</taxon>
        <taxon>Flavobacteriaceae</taxon>
    </lineage>
</organism>
<sequence>MKKLFLIFSVLALTFSSCGEDDGGGGGDTSGGSDPLVGTWKLISGSINGSLVVLDACQKMETIIVSSNGTFTSESFDDNGSGGCDSDGVDNGRWENVGGGSYKITSEIGTPDEDEFTAPFAFSGNTFSVTVMDDGDTVVQVFQKQ</sequence>
<evidence type="ECO:0000313" key="4">
    <source>
        <dbReference type="Proteomes" id="UP000656244"/>
    </source>
</evidence>